<name>A0A0V8JHH0_9BACI</name>
<comment type="caution">
    <text evidence="2">The sequence shown here is derived from an EMBL/GenBank/DDBJ whole genome shotgun (WGS) entry which is preliminary data.</text>
</comment>
<keyword evidence="3" id="KW-1185">Reference proteome</keyword>
<keyword evidence="1" id="KW-0812">Transmembrane</keyword>
<reference evidence="2 3" key="1">
    <citation type="submission" date="2015-11" db="EMBL/GenBank/DDBJ databases">
        <title>Bacillus caseinolyticus sp nov.</title>
        <authorList>
            <person name="Dastager S.G."/>
            <person name="Mawlankar R."/>
        </authorList>
    </citation>
    <scope>NUCLEOTIDE SEQUENCE [LARGE SCALE GENOMIC DNA]</scope>
    <source>
        <strain evidence="2 3">SGD-V-76</strain>
    </source>
</reference>
<dbReference type="RefSeq" id="WP_062687280.1">
    <property type="nucleotide sequence ID" value="NZ_KQ758697.1"/>
</dbReference>
<feature type="transmembrane region" description="Helical" evidence="1">
    <location>
        <begin position="225"/>
        <end position="247"/>
    </location>
</feature>
<feature type="transmembrane region" description="Helical" evidence="1">
    <location>
        <begin position="196"/>
        <end position="219"/>
    </location>
</feature>
<dbReference type="EMBL" id="LNQP01000082">
    <property type="protein sequence ID" value="KSU86485.1"/>
    <property type="molecule type" value="Genomic_DNA"/>
</dbReference>
<feature type="transmembrane region" description="Helical" evidence="1">
    <location>
        <begin position="161"/>
        <end position="184"/>
    </location>
</feature>
<evidence type="ECO:0000313" key="2">
    <source>
        <dbReference type="EMBL" id="KSU86485.1"/>
    </source>
</evidence>
<evidence type="ECO:0008006" key="4">
    <source>
        <dbReference type="Google" id="ProtNLM"/>
    </source>
</evidence>
<gene>
    <name evidence="2" type="ORF">AS180_18410</name>
</gene>
<feature type="transmembrane region" description="Helical" evidence="1">
    <location>
        <begin position="98"/>
        <end position="120"/>
    </location>
</feature>
<protein>
    <recommendedName>
        <fullName evidence="4">Zinc ribbon domain-containing protein</fullName>
    </recommendedName>
</protein>
<evidence type="ECO:0000256" key="1">
    <source>
        <dbReference type="SAM" id="Phobius"/>
    </source>
</evidence>
<accession>A0A0V8JHH0</accession>
<keyword evidence="1" id="KW-1133">Transmembrane helix</keyword>
<sequence>MQCLNCGHHNDGGKFCVKCGKKLEAVAAQQAAAGVEAVPTQQPAQQQPIPNYSQQQVPQQPNQHVENAKKISKLYIGYFMQGLKNPTATAQGVRGEQFINGLITMILFAISIPLMIYLGIDSILDKVLNKFSVLLLPLLGSDFIDLREDLKNVVKLDFTDIVIINGLISMLCIGAIVLVTFGAVKLAKVNVSIQDVFARFGAFLIAPTAVMLVGVVFALLEISLFSYILGFGILGLFLTVAFTILSFKHSDSNGLDSVYGTLLTYIVMAILLVLFGRHLIEAVVSSLGSNMQDTFGDW</sequence>
<dbReference type="AlphaFoldDB" id="A0A0V8JHH0"/>
<organism evidence="2 3">
    <name type="scientific">Priestia veravalensis</name>
    <dbReference type="NCBI Taxonomy" id="1414648"/>
    <lineage>
        <taxon>Bacteria</taxon>
        <taxon>Bacillati</taxon>
        <taxon>Bacillota</taxon>
        <taxon>Bacilli</taxon>
        <taxon>Bacillales</taxon>
        <taxon>Bacillaceae</taxon>
        <taxon>Priestia</taxon>
    </lineage>
</organism>
<proteinExistence type="predicted"/>
<dbReference type="Proteomes" id="UP000053681">
    <property type="component" value="Unassembled WGS sequence"/>
</dbReference>
<feature type="transmembrane region" description="Helical" evidence="1">
    <location>
        <begin position="259"/>
        <end position="280"/>
    </location>
</feature>
<keyword evidence="1" id="KW-0472">Membrane</keyword>
<evidence type="ECO:0000313" key="3">
    <source>
        <dbReference type="Proteomes" id="UP000053681"/>
    </source>
</evidence>